<dbReference type="PIRSF" id="PIRSF004810">
    <property type="entry name" value="ChrA"/>
    <property type="match status" value="1"/>
</dbReference>
<dbReference type="PANTHER" id="PTHR33567:SF3">
    <property type="entry name" value="CHROMATE ION TRANSPORTER (EUROFUNG)"/>
    <property type="match status" value="1"/>
</dbReference>
<dbReference type="InterPro" id="IPR014047">
    <property type="entry name" value="Chr_Tranpt_l_chain"/>
</dbReference>
<dbReference type="NCBIfam" id="TIGR00937">
    <property type="entry name" value="2A51"/>
    <property type="match status" value="1"/>
</dbReference>
<feature type="transmembrane region" description="Helical" evidence="7">
    <location>
        <begin position="440"/>
        <end position="457"/>
    </location>
</feature>
<keyword evidence="9" id="KW-1185">Reference proteome</keyword>
<evidence type="ECO:0000256" key="7">
    <source>
        <dbReference type="SAM" id="Phobius"/>
    </source>
</evidence>
<dbReference type="Proteomes" id="UP001501094">
    <property type="component" value="Unassembled WGS sequence"/>
</dbReference>
<evidence type="ECO:0000256" key="4">
    <source>
        <dbReference type="ARBA" id="ARBA00022692"/>
    </source>
</evidence>
<gene>
    <name evidence="8" type="primary">chrA</name>
    <name evidence="8" type="ORF">GCM10009751_26750</name>
</gene>
<dbReference type="EMBL" id="BAAANL010000005">
    <property type="protein sequence ID" value="GAA1867198.1"/>
    <property type="molecule type" value="Genomic_DNA"/>
</dbReference>
<evidence type="ECO:0000256" key="6">
    <source>
        <dbReference type="ARBA" id="ARBA00023136"/>
    </source>
</evidence>
<sequence>MAHQITPGARDLIPFRTALKAWFAISWQTFGGPAGQIAVMQRTLVDEKRWIGQNRFLHALNYCMLLPGPEAHQLAIYTGWLLNGARGGLAAGILFVIPGVLALLALSAVYVAFGDTTVVSAIFAGLAPAVLAIVVQAVIRIGKRALTSAAAVSLAIAAFVALSVFAVPFPVVVLGAGVAGWLIHRYAPHWIATSAGSQDVADGPEPLIPDDALHAERPSVAHTLRVLAVGVLVWLLPVAAVTLIFGTSSVFAQQGLFFSGSALVTFGGAYAVLAFVAQRAVETYAWVTPGEMTRGLALAETTPGPMIMVVQFVAFLGAYRNPGDLDPWVAALLGALLTTWVTFVPSFLFIFLGAPYVERLRGNRTIGAALGGITAAVVGVIANLAVYFAVHTLFARSWSWSAGPVRLEVPDLATVQPAALGIAAVAAVLLFAVRWSVLRTLLVCAGLGLVLGLTGVLS</sequence>
<comment type="similarity">
    <text evidence="2">Belongs to the chromate ion transporter (CHR) (TC 2.A.51) family.</text>
</comment>
<proteinExistence type="inferred from homology"/>
<feature type="transmembrane region" description="Helical" evidence="7">
    <location>
        <begin position="226"/>
        <end position="245"/>
    </location>
</feature>
<feature type="transmembrane region" description="Helical" evidence="7">
    <location>
        <begin position="257"/>
        <end position="277"/>
    </location>
</feature>
<evidence type="ECO:0000313" key="9">
    <source>
        <dbReference type="Proteomes" id="UP001501094"/>
    </source>
</evidence>
<feature type="transmembrane region" description="Helical" evidence="7">
    <location>
        <begin position="89"/>
        <end position="113"/>
    </location>
</feature>
<feature type="transmembrane region" description="Helical" evidence="7">
    <location>
        <begin position="119"/>
        <end position="139"/>
    </location>
</feature>
<organism evidence="8 9">
    <name type="scientific">Myceligenerans crystallogenes</name>
    <dbReference type="NCBI Taxonomy" id="316335"/>
    <lineage>
        <taxon>Bacteria</taxon>
        <taxon>Bacillati</taxon>
        <taxon>Actinomycetota</taxon>
        <taxon>Actinomycetes</taxon>
        <taxon>Micrococcales</taxon>
        <taxon>Promicromonosporaceae</taxon>
        <taxon>Myceligenerans</taxon>
    </lineage>
</organism>
<dbReference type="Pfam" id="PF02417">
    <property type="entry name" value="Chromate_transp"/>
    <property type="match status" value="2"/>
</dbReference>
<evidence type="ECO:0000313" key="8">
    <source>
        <dbReference type="EMBL" id="GAA1867198.1"/>
    </source>
</evidence>
<accession>A0ABN2NK16</accession>
<comment type="subcellular location">
    <subcellularLocation>
        <location evidence="1">Cell membrane</location>
        <topology evidence="1">Multi-pass membrane protein</topology>
    </subcellularLocation>
</comment>
<keyword evidence="4 7" id="KW-0812">Transmembrane</keyword>
<evidence type="ECO:0000256" key="1">
    <source>
        <dbReference type="ARBA" id="ARBA00004651"/>
    </source>
</evidence>
<evidence type="ECO:0000256" key="2">
    <source>
        <dbReference type="ARBA" id="ARBA00005262"/>
    </source>
</evidence>
<reference evidence="8 9" key="1">
    <citation type="journal article" date="2019" name="Int. J. Syst. Evol. Microbiol.">
        <title>The Global Catalogue of Microorganisms (GCM) 10K type strain sequencing project: providing services to taxonomists for standard genome sequencing and annotation.</title>
        <authorList>
            <consortium name="The Broad Institute Genomics Platform"/>
            <consortium name="The Broad Institute Genome Sequencing Center for Infectious Disease"/>
            <person name="Wu L."/>
            <person name="Ma J."/>
        </authorList>
    </citation>
    <scope>NUCLEOTIDE SEQUENCE [LARGE SCALE GENOMIC DNA]</scope>
    <source>
        <strain evidence="8 9">JCM 14326</strain>
    </source>
</reference>
<dbReference type="RefSeq" id="WP_344103675.1">
    <property type="nucleotide sequence ID" value="NZ_BAAANL010000005.1"/>
</dbReference>
<feature type="transmembrane region" description="Helical" evidence="7">
    <location>
        <begin position="414"/>
        <end position="433"/>
    </location>
</feature>
<evidence type="ECO:0000256" key="3">
    <source>
        <dbReference type="ARBA" id="ARBA00022475"/>
    </source>
</evidence>
<evidence type="ECO:0000256" key="5">
    <source>
        <dbReference type="ARBA" id="ARBA00022989"/>
    </source>
</evidence>
<protein>
    <submittedName>
        <fullName evidence="8">Chromate efflux transporter</fullName>
    </submittedName>
</protein>
<feature type="transmembrane region" description="Helical" evidence="7">
    <location>
        <begin position="151"/>
        <end position="183"/>
    </location>
</feature>
<comment type="caution">
    <text evidence="8">The sequence shown here is derived from an EMBL/GenBank/DDBJ whole genome shotgun (WGS) entry which is preliminary data.</text>
</comment>
<name>A0ABN2NK16_9MICO</name>
<dbReference type="InterPro" id="IPR003370">
    <property type="entry name" value="Chromate_transpt"/>
</dbReference>
<keyword evidence="3" id="KW-1003">Cell membrane</keyword>
<keyword evidence="6 7" id="KW-0472">Membrane</keyword>
<feature type="transmembrane region" description="Helical" evidence="7">
    <location>
        <begin position="366"/>
        <end position="394"/>
    </location>
</feature>
<keyword evidence="5 7" id="KW-1133">Transmembrane helix</keyword>
<dbReference type="PANTHER" id="PTHR33567">
    <property type="entry name" value="CHROMATE ION TRANSPORTER (EUROFUNG)"/>
    <property type="match status" value="1"/>
</dbReference>
<feature type="transmembrane region" description="Helical" evidence="7">
    <location>
        <begin position="328"/>
        <end position="354"/>
    </location>
</feature>